<comment type="function">
    <text evidence="2">Hydrolyzes RNA 2',3'-cyclic phosphodiester to an RNA 2'-phosphomonoester.</text>
</comment>
<dbReference type="InterPro" id="IPR004175">
    <property type="entry name" value="RNA_CPDase"/>
</dbReference>
<dbReference type="AlphaFoldDB" id="A0A2M7YM14"/>
<feature type="short sequence motif" description="HXTX 1" evidence="2">
    <location>
        <begin position="42"/>
        <end position="45"/>
    </location>
</feature>
<feature type="short sequence motif" description="HXTX 2" evidence="2">
    <location>
        <begin position="131"/>
        <end position="134"/>
    </location>
</feature>
<evidence type="ECO:0000256" key="1">
    <source>
        <dbReference type="ARBA" id="ARBA00022801"/>
    </source>
</evidence>
<dbReference type="GO" id="GO:0008664">
    <property type="term" value="F:RNA 2',3'-cyclic 3'-phosphodiesterase activity"/>
    <property type="evidence" value="ECO:0007669"/>
    <property type="project" value="UniProtKB-EC"/>
</dbReference>
<evidence type="ECO:0000313" key="5">
    <source>
        <dbReference type="Proteomes" id="UP000230941"/>
    </source>
</evidence>
<dbReference type="EC" id="3.1.4.58" evidence="2"/>
<dbReference type="NCBIfam" id="TIGR02258">
    <property type="entry name" value="2_5_ligase"/>
    <property type="match status" value="1"/>
</dbReference>
<dbReference type="Pfam" id="PF02834">
    <property type="entry name" value="LigT_PEase"/>
    <property type="match status" value="1"/>
</dbReference>
<gene>
    <name evidence="4" type="ORF">CO160_00825</name>
</gene>
<dbReference type="PANTHER" id="PTHR35561">
    <property type="entry name" value="RNA 2',3'-CYCLIC PHOSPHODIESTERASE"/>
    <property type="match status" value="1"/>
</dbReference>
<name>A0A2M7YM14_9BACT</name>
<organism evidence="4 5">
    <name type="scientific">Candidatus Portnoybacteria bacterium CG_4_9_14_3_um_filter_43_11</name>
    <dbReference type="NCBI Taxonomy" id="1974805"/>
    <lineage>
        <taxon>Bacteria</taxon>
        <taxon>Candidatus Portnoyibacteriota</taxon>
    </lineage>
</organism>
<protein>
    <recommendedName>
        <fullName evidence="2">RNA 2',3'-cyclic phosphodiesterase</fullName>
        <shortName evidence="2">RNA 2',3'-CPDase</shortName>
        <ecNumber evidence="2">3.1.4.58</ecNumber>
    </recommendedName>
</protein>
<feature type="domain" description="Phosphoesterase HXTX" evidence="3">
    <location>
        <begin position="13"/>
        <end position="93"/>
    </location>
</feature>
<feature type="active site" description="Proton acceptor" evidence="2">
    <location>
        <position position="131"/>
    </location>
</feature>
<comment type="similarity">
    <text evidence="2">Belongs to the 2H phosphoesterase superfamily. ThpR family.</text>
</comment>
<dbReference type="PANTHER" id="PTHR35561:SF1">
    <property type="entry name" value="RNA 2',3'-CYCLIC PHOSPHODIESTERASE"/>
    <property type="match status" value="1"/>
</dbReference>
<proteinExistence type="inferred from homology"/>
<keyword evidence="1 2" id="KW-0378">Hydrolase</keyword>
<reference evidence="5" key="1">
    <citation type="submission" date="2017-09" db="EMBL/GenBank/DDBJ databases">
        <title>Depth-based differentiation of microbial function through sediment-hosted aquifers and enrichment of novel symbionts in the deep terrestrial subsurface.</title>
        <authorList>
            <person name="Probst A.J."/>
            <person name="Ladd B."/>
            <person name="Jarett J.K."/>
            <person name="Geller-Mcgrath D.E."/>
            <person name="Sieber C.M.K."/>
            <person name="Emerson J.B."/>
            <person name="Anantharaman K."/>
            <person name="Thomas B.C."/>
            <person name="Malmstrom R."/>
            <person name="Stieglmeier M."/>
            <person name="Klingl A."/>
            <person name="Woyke T."/>
            <person name="Ryan C.M."/>
            <person name="Banfield J.F."/>
        </authorList>
    </citation>
    <scope>NUCLEOTIDE SEQUENCE [LARGE SCALE GENOMIC DNA]</scope>
</reference>
<evidence type="ECO:0000259" key="3">
    <source>
        <dbReference type="Pfam" id="PF02834"/>
    </source>
</evidence>
<feature type="active site" description="Proton donor" evidence="2">
    <location>
        <position position="42"/>
    </location>
</feature>
<dbReference type="SUPFAM" id="SSF55144">
    <property type="entry name" value="LigT-like"/>
    <property type="match status" value="1"/>
</dbReference>
<evidence type="ECO:0000256" key="2">
    <source>
        <dbReference type="HAMAP-Rule" id="MF_01940"/>
    </source>
</evidence>
<dbReference type="GO" id="GO:0004113">
    <property type="term" value="F:2',3'-cyclic-nucleotide 3'-phosphodiesterase activity"/>
    <property type="evidence" value="ECO:0007669"/>
    <property type="project" value="InterPro"/>
</dbReference>
<dbReference type="Gene3D" id="3.90.1140.10">
    <property type="entry name" value="Cyclic phosphodiesterase"/>
    <property type="match status" value="1"/>
</dbReference>
<sequence length="186" mass="21267">MMKKRRVFIAVNLPDRAKKRLIKIQSGWAGLPVRLTGRENLHVTLVFLGDIDDEGLLEAIAAVREVAAGFGSFSIKLNRVCLAPPRRPPRMIWAKGGKCQKLSELKEGLRKNLFNFGFRQRNETPMMFEPHITLARMRQNHWIKEMGQEAEKDISISFSVESIEVMESVLSRKGPEYFVLESISLE</sequence>
<accession>A0A2M7YM14</accession>
<comment type="catalytic activity">
    <reaction evidence="2">
        <text>a 3'-end 2',3'-cyclophospho-ribonucleotide-RNA + H2O = a 3'-end 2'-phospho-ribonucleotide-RNA + H(+)</text>
        <dbReference type="Rhea" id="RHEA:11828"/>
        <dbReference type="Rhea" id="RHEA-COMP:10464"/>
        <dbReference type="Rhea" id="RHEA-COMP:17353"/>
        <dbReference type="ChEBI" id="CHEBI:15377"/>
        <dbReference type="ChEBI" id="CHEBI:15378"/>
        <dbReference type="ChEBI" id="CHEBI:83064"/>
        <dbReference type="ChEBI" id="CHEBI:173113"/>
        <dbReference type="EC" id="3.1.4.58"/>
    </reaction>
</comment>
<dbReference type="EMBL" id="PFWG01000021">
    <property type="protein sequence ID" value="PJA64024.1"/>
    <property type="molecule type" value="Genomic_DNA"/>
</dbReference>
<dbReference type="HAMAP" id="MF_01940">
    <property type="entry name" value="RNA_CPDase"/>
    <property type="match status" value="1"/>
</dbReference>
<evidence type="ECO:0000313" key="4">
    <source>
        <dbReference type="EMBL" id="PJA64024.1"/>
    </source>
</evidence>
<comment type="caution">
    <text evidence="4">The sequence shown here is derived from an EMBL/GenBank/DDBJ whole genome shotgun (WGS) entry which is preliminary data.</text>
</comment>
<dbReference type="InterPro" id="IPR014051">
    <property type="entry name" value="Phosphoesterase_HXTX"/>
</dbReference>
<dbReference type="Proteomes" id="UP000230941">
    <property type="component" value="Unassembled WGS sequence"/>
</dbReference>
<dbReference type="InterPro" id="IPR009097">
    <property type="entry name" value="Cyclic_Pdiesterase"/>
</dbReference>